<dbReference type="InterPro" id="IPR027304">
    <property type="entry name" value="Trigger_fact/SurA_dom_sf"/>
</dbReference>
<dbReference type="AlphaFoldDB" id="A0A0F9EKG3"/>
<gene>
    <name evidence="2" type="ORF">LCGC14_2141880</name>
</gene>
<dbReference type="Gene3D" id="3.10.50.40">
    <property type="match status" value="1"/>
</dbReference>
<dbReference type="PANTHER" id="PTHR47245">
    <property type="entry name" value="PEPTIDYLPROLYL ISOMERASE"/>
    <property type="match status" value="1"/>
</dbReference>
<dbReference type="PANTHER" id="PTHR47245:SF2">
    <property type="entry name" value="PEPTIDYL-PROLYL CIS-TRANS ISOMERASE HP_0175-RELATED"/>
    <property type="match status" value="1"/>
</dbReference>
<protein>
    <recommendedName>
        <fullName evidence="1">PpiC domain-containing protein</fullName>
    </recommendedName>
</protein>
<dbReference type="SUPFAM" id="SSF54534">
    <property type="entry name" value="FKBP-like"/>
    <property type="match status" value="1"/>
</dbReference>
<dbReference type="InterPro" id="IPR029063">
    <property type="entry name" value="SAM-dependent_MTases_sf"/>
</dbReference>
<dbReference type="InterPro" id="IPR000297">
    <property type="entry name" value="PPIase_PpiC"/>
</dbReference>
<dbReference type="InterPro" id="IPR050245">
    <property type="entry name" value="PrsA_foldase"/>
</dbReference>
<dbReference type="Pfam" id="PF10017">
    <property type="entry name" value="Methyltransf_33"/>
    <property type="match status" value="1"/>
</dbReference>
<feature type="domain" description="PpiC" evidence="1">
    <location>
        <begin position="234"/>
        <end position="335"/>
    </location>
</feature>
<comment type="caution">
    <text evidence="2">The sequence shown here is derived from an EMBL/GenBank/DDBJ whole genome shotgun (WGS) entry which is preliminary data.</text>
</comment>
<feature type="non-terminal residue" evidence="2">
    <location>
        <position position="376"/>
    </location>
</feature>
<dbReference type="InterPro" id="IPR046357">
    <property type="entry name" value="PPIase_dom_sf"/>
</dbReference>
<dbReference type="PROSITE" id="PS50198">
    <property type="entry name" value="PPIC_PPIASE_2"/>
    <property type="match status" value="1"/>
</dbReference>
<accession>A0A0F9EKG3</accession>
<dbReference type="SUPFAM" id="SSF109998">
    <property type="entry name" value="Triger factor/SurA peptide-binding domain-like"/>
    <property type="match status" value="1"/>
</dbReference>
<organism evidence="2">
    <name type="scientific">marine sediment metagenome</name>
    <dbReference type="NCBI Taxonomy" id="412755"/>
    <lineage>
        <taxon>unclassified sequences</taxon>
        <taxon>metagenomes</taxon>
        <taxon>ecological metagenomes</taxon>
    </lineage>
</organism>
<dbReference type="Gene3D" id="3.40.50.150">
    <property type="entry name" value="Vaccinia Virus protein VP39"/>
    <property type="match status" value="1"/>
</dbReference>
<name>A0A0F9EKG3_9ZZZZ</name>
<reference evidence="2" key="1">
    <citation type="journal article" date="2015" name="Nature">
        <title>Complex archaea that bridge the gap between prokaryotes and eukaryotes.</title>
        <authorList>
            <person name="Spang A."/>
            <person name="Saw J.H."/>
            <person name="Jorgensen S.L."/>
            <person name="Zaremba-Niedzwiedzka K."/>
            <person name="Martijn J."/>
            <person name="Lind A.E."/>
            <person name="van Eijk R."/>
            <person name="Schleper C."/>
            <person name="Guy L."/>
            <person name="Ettema T.J."/>
        </authorList>
    </citation>
    <scope>NUCLEOTIDE SEQUENCE</scope>
</reference>
<proteinExistence type="predicted"/>
<dbReference type="EMBL" id="LAZR01027106">
    <property type="protein sequence ID" value="KKL66746.1"/>
    <property type="molecule type" value="Genomic_DNA"/>
</dbReference>
<dbReference type="GO" id="GO:0003755">
    <property type="term" value="F:peptidyl-prolyl cis-trans isomerase activity"/>
    <property type="evidence" value="ECO:0007669"/>
    <property type="project" value="InterPro"/>
</dbReference>
<dbReference type="InterPro" id="IPR019257">
    <property type="entry name" value="MeTrfase_dom"/>
</dbReference>
<evidence type="ECO:0000313" key="2">
    <source>
        <dbReference type="EMBL" id="KKL66746.1"/>
    </source>
</evidence>
<sequence>MSTKTIQQDLGYSEYRIDSDVIYFKPDSAKSEKTFAEEIQHSLNQAQKFISPKFFYDKTGSMLFEKICTLPEYYLTRIEIKILKELKRDLLEYIDKKFRLVELGSGSSTKTRLLLDVFDKIHDQIEYMPIDISEIKVNGAIITPDEVAREMQFHAADSQEAAMHKSSEVLIVQLLLLQKAREMGLDQDLPTESDIPSEETIISRLIEKEASAQEVTEEECHRYFDANKDQFFSQDLLELKHILLGADPEDKDKRAVAKEAAESLISRLVESFDEFEALVNEHSDCPSKETGGSLGQITKGQTTPEFENAIFELEEGLAKEPVESRYGFHVVYVDKKLPGKQLEYEHVKSDVAKMLMELGQRKAIAMYIHNLVDEAD</sequence>
<dbReference type="Pfam" id="PF00639">
    <property type="entry name" value="Rotamase"/>
    <property type="match status" value="1"/>
</dbReference>
<evidence type="ECO:0000259" key="1">
    <source>
        <dbReference type="PROSITE" id="PS50198"/>
    </source>
</evidence>